<dbReference type="CDD" id="cd07114">
    <property type="entry name" value="ALDH_DhaS"/>
    <property type="match status" value="1"/>
</dbReference>
<dbReference type="GO" id="GO:0016620">
    <property type="term" value="F:oxidoreductase activity, acting on the aldehyde or oxo group of donors, NAD or NADP as acceptor"/>
    <property type="evidence" value="ECO:0007669"/>
    <property type="project" value="InterPro"/>
</dbReference>
<dbReference type="InterPro" id="IPR016163">
    <property type="entry name" value="Ald_DH_C"/>
</dbReference>
<dbReference type="InterPro" id="IPR029510">
    <property type="entry name" value="Ald_DH_CS_GLU"/>
</dbReference>
<dbReference type="AlphaFoldDB" id="A0A117RCL8"/>
<dbReference type="InterPro" id="IPR016162">
    <property type="entry name" value="Ald_DH_N"/>
</dbReference>
<feature type="domain" description="Aldehyde dehydrogenase" evidence="5">
    <location>
        <begin position="19"/>
        <end position="473"/>
    </location>
</feature>
<name>A0A117RCL8_9ACTN</name>
<dbReference type="SUPFAM" id="SSF53720">
    <property type="entry name" value="ALDH-like"/>
    <property type="match status" value="1"/>
</dbReference>
<evidence type="ECO:0000313" key="6">
    <source>
        <dbReference type="EMBL" id="KUN83321.1"/>
    </source>
</evidence>
<keyword evidence="2 4" id="KW-0560">Oxidoreductase</keyword>
<sequence length="488" mass="52440">MQRYELFIDGESREAAGGEWFPTDNPYLGTPWAEIAKATSQDVDDAVRAAHHALHTGPWAELTASARGALLRRLGDAIGANARHLAELEVRDNGKLFTEMHGQVAYVPQWFHYYGGLADKVEGTVPPLDKKGYFAFTKKEPVGVVAVITPWNSPLLLLAWKIAPALAAGCTVVVKPSEFTSASTLELARLFHDAGLPPGVFNVVTGFGHDIGAALVEHPLVRKISFTGSDATGRRINEAAARDFKHVSLELGGKSPNIVFADADLDAAVNGAVSGIFAATGQTCIAGSRLLVQEDVHDEVVDRLVELARTARMGDPMDEATQVGPITTPTQYAKVLDYIDIARQEGARLVLGGKAADCGGWFVEPTVFTGVSNGMRIAQEEVFGPVLSVIPFKDEDEAVEIANDSRYGLGAGVWTSDIGRAFRMAERIRSGTVWVNTYRAVSYLAPFGGFKDSGIGRENGIAALTSYLEDKTVWINTGAPTSNPFVLR</sequence>
<dbReference type="PROSITE" id="PS00687">
    <property type="entry name" value="ALDEHYDE_DEHYDR_GLU"/>
    <property type="match status" value="1"/>
</dbReference>
<dbReference type="Gene3D" id="3.40.309.10">
    <property type="entry name" value="Aldehyde Dehydrogenase, Chain A, domain 2"/>
    <property type="match status" value="1"/>
</dbReference>
<accession>A0A117RCL8</accession>
<feature type="active site" evidence="3">
    <location>
        <position position="250"/>
    </location>
</feature>
<dbReference type="InterPro" id="IPR015590">
    <property type="entry name" value="Aldehyde_DH_dom"/>
</dbReference>
<dbReference type="PANTHER" id="PTHR11699">
    <property type="entry name" value="ALDEHYDE DEHYDROGENASE-RELATED"/>
    <property type="match status" value="1"/>
</dbReference>
<reference evidence="6 7" key="1">
    <citation type="submission" date="2015-10" db="EMBL/GenBank/DDBJ databases">
        <title>Draft genome sequence of Streptomyces griseoruber DSM 40281, type strain for the species Streptomyces griseoruber.</title>
        <authorList>
            <person name="Ruckert C."/>
            <person name="Winkler A."/>
            <person name="Kalinowski J."/>
            <person name="Kampfer P."/>
            <person name="Glaeser S."/>
        </authorList>
    </citation>
    <scope>NUCLEOTIDE SEQUENCE [LARGE SCALE GENOMIC DNA]</scope>
    <source>
        <strain evidence="6 7">DSM 40281</strain>
    </source>
</reference>
<dbReference type="InterPro" id="IPR016160">
    <property type="entry name" value="Ald_DH_CS_CYS"/>
</dbReference>
<evidence type="ECO:0000259" key="5">
    <source>
        <dbReference type="Pfam" id="PF00171"/>
    </source>
</evidence>
<dbReference type="Gene3D" id="3.40.605.10">
    <property type="entry name" value="Aldehyde Dehydrogenase, Chain A, domain 1"/>
    <property type="match status" value="1"/>
</dbReference>
<organism evidence="6 7">
    <name type="scientific">Streptomyces griseoruber</name>
    <dbReference type="NCBI Taxonomy" id="1943"/>
    <lineage>
        <taxon>Bacteria</taxon>
        <taxon>Bacillati</taxon>
        <taxon>Actinomycetota</taxon>
        <taxon>Actinomycetes</taxon>
        <taxon>Kitasatosporales</taxon>
        <taxon>Streptomycetaceae</taxon>
        <taxon>Streptomyces</taxon>
    </lineage>
</organism>
<evidence type="ECO:0000256" key="4">
    <source>
        <dbReference type="RuleBase" id="RU003345"/>
    </source>
</evidence>
<dbReference type="OrthoDB" id="6882680at2"/>
<dbReference type="FunFam" id="3.40.309.10:FF:000012">
    <property type="entry name" value="Betaine aldehyde dehydrogenase"/>
    <property type="match status" value="1"/>
</dbReference>
<evidence type="ECO:0000313" key="7">
    <source>
        <dbReference type="Proteomes" id="UP000052982"/>
    </source>
</evidence>
<protein>
    <submittedName>
        <fullName evidence="6">Carnitine dehydratase</fullName>
    </submittedName>
</protein>
<dbReference type="InterPro" id="IPR016161">
    <property type="entry name" value="Ald_DH/histidinol_DH"/>
</dbReference>
<dbReference type="RefSeq" id="WP_055631672.1">
    <property type="nucleotide sequence ID" value="NZ_KQ948768.1"/>
</dbReference>
<dbReference type="Pfam" id="PF00171">
    <property type="entry name" value="Aldedh"/>
    <property type="match status" value="1"/>
</dbReference>
<evidence type="ECO:0000256" key="2">
    <source>
        <dbReference type="ARBA" id="ARBA00023002"/>
    </source>
</evidence>
<dbReference type="Proteomes" id="UP000052982">
    <property type="component" value="Unassembled WGS sequence"/>
</dbReference>
<dbReference type="FunFam" id="3.40.605.10:FF:000007">
    <property type="entry name" value="NAD/NADP-dependent betaine aldehyde dehydrogenase"/>
    <property type="match status" value="1"/>
</dbReference>
<gene>
    <name evidence="6" type="ORF">AQJ64_17825</name>
</gene>
<dbReference type="PROSITE" id="PS00070">
    <property type="entry name" value="ALDEHYDE_DEHYDR_CYS"/>
    <property type="match status" value="1"/>
</dbReference>
<keyword evidence="7" id="KW-1185">Reference proteome</keyword>
<comment type="similarity">
    <text evidence="1 4">Belongs to the aldehyde dehydrogenase family.</text>
</comment>
<comment type="caution">
    <text evidence="6">The sequence shown here is derived from an EMBL/GenBank/DDBJ whole genome shotgun (WGS) entry which is preliminary data.</text>
</comment>
<evidence type="ECO:0000256" key="1">
    <source>
        <dbReference type="ARBA" id="ARBA00009986"/>
    </source>
</evidence>
<dbReference type="EMBL" id="LMWW01000025">
    <property type="protein sequence ID" value="KUN83321.1"/>
    <property type="molecule type" value="Genomic_DNA"/>
</dbReference>
<dbReference type="STRING" id="1943.AQJ64_17825"/>
<proteinExistence type="inferred from homology"/>
<evidence type="ECO:0000256" key="3">
    <source>
        <dbReference type="PROSITE-ProRule" id="PRU10007"/>
    </source>
</evidence>